<gene>
    <name evidence="3" type="ORF">D779_1498</name>
</gene>
<evidence type="ECO:0000256" key="1">
    <source>
        <dbReference type="SAM" id="MobiDB-lite"/>
    </source>
</evidence>
<keyword evidence="4" id="KW-1185">Reference proteome</keyword>
<name>W9VXQ5_9GAMM</name>
<evidence type="ECO:0000256" key="2">
    <source>
        <dbReference type="SAM" id="SignalP"/>
    </source>
</evidence>
<reference evidence="3 4" key="1">
    <citation type="submission" date="2012-11" db="EMBL/GenBank/DDBJ databases">
        <title>Genome assembly of Thiorhodococcus sp. AK35.</title>
        <authorList>
            <person name="Nupur N."/>
            <person name="Khatri I."/>
            <person name="Subramanian S."/>
            <person name="Pinnaka A."/>
        </authorList>
    </citation>
    <scope>NUCLEOTIDE SEQUENCE [LARGE SCALE GENOMIC DNA]</scope>
    <source>
        <strain evidence="3 4">AK35</strain>
    </source>
</reference>
<dbReference type="PATRIC" id="fig|1249627.3.peg.1947"/>
<dbReference type="OrthoDB" id="5766792at2"/>
<accession>W9VXQ5</accession>
<comment type="caution">
    <text evidence="3">The sequence shown here is derived from an EMBL/GenBank/DDBJ whole genome shotgun (WGS) entry which is preliminary data.</text>
</comment>
<feature type="chain" id="PRO_5004930873" evidence="2">
    <location>
        <begin position="22"/>
        <end position="196"/>
    </location>
</feature>
<dbReference type="eggNOG" id="ENOG5030JJK">
    <property type="taxonomic scope" value="Bacteria"/>
</dbReference>
<dbReference type="Proteomes" id="UP000019460">
    <property type="component" value="Unassembled WGS sequence"/>
</dbReference>
<feature type="compositionally biased region" description="Basic and acidic residues" evidence="1">
    <location>
        <begin position="160"/>
        <end position="196"/>
    </location>
</feature>
<dbReference type="EMBL" id="AONC01000028">
    <property type="protein sequence ID" value="EXJ15200.1"/>
    <property type="molecule type" value="Genomic_DNA"/>
</dbReference>
<organism evidence="3 4">
    <name type="scientific">Imhoffiella purpurea</name>
    <dbReference type="NCBI Taxonomy" id="1249627"/>
    <lineage>
        <taxon>Bacteria</taxon>
        <taxon>Pseudomonadati</taxon>
        <taxon>Pseudomonadota</taxon>
        <taxon>Gammaproteobacteria</taxon>
        <taxon>Chromatiales</taxon>
        <taxon>Chromatiaceae</taxon>
        <taxon>Imhoffiella</taxon>
    </lineage>
</organism>
<dbReference type="RefSeq" id="WP_043753099.1">
    <property type="nucleotide sequence ID" value="NZ_AONC01000028.1"/>
</dbReference>
<keyword evidence="2" id="KW-0732">Signal</keyword>
<feature type="region of interest" description="Disordered" evidence="1">
    <location>
        <begin position="156"/>
        <end position="196"/>
    </location>
</feature>
<evidence type="ECO:0000313" key="3">
    <source>
        <dbReference type="EMBL" id="EXJ15200.1"/>
    </source>
</evidence>
<evidence type="ECO:0000313" key="4">
    <source>
        <dbReference type="Proteomes" id="UP000019460"/>
    </source>
</evidence>
<proteinExistence type="predicted"/>
<protein>
    <submittedName>
        <fullName evidence="3">Uncharacterized protein</fullName>
    </submittedName>
</protein>
<feature type="signal peptide" evidence="2">
    <location>
        <begin position="1"/>
        <end position="21"/>
    </location>
</feature>
<dbReference type="AlphaFoldDB" id="W9VXQ5"/>
<sequence length="196" mass="21862">MTKLHLASVIALAAASTTASAWYALPPYAVAPAMTPEQQLEVVEQQKAMMEQQAKAFEQAMEAQRQFAEQQADYFKPFAQNPETLGFPGHPYGAAPAFPEMPPMPELGQYPAFPEMPEMPEFGQYPEMPKAPEFGKAPELPAAVQKRIEEMDAYRAQAKQRMEEKRAAFKQMSEQRRAMHPAPRFDRAPAADSSKG</sequence>